<dbReference type="EMBL" id="CP119903">
    <property type="protein sequence ID" value="WFD23555.1"/>
    <property type="molecule type" value="Genomic_DNA"/>
</dbReference>
<evidence type="ECO:0000256" key="9">
    <source>
        <dbReference type="ARBA" id="ARBA00022833"/>
    </source>
</evidence>
<evidence type="ECO:0000256" key="1">
    <source>
        <dbReference type="ARBA" id="ARBA00001947"/>
    </source>
</evidence>
<evidence type="ECO:0000313" key="15">
    <source>
        <dbReference type="Proteomes" id="UP001214415"/>
    </source>
</evidence>
<accession>A0AAF0EFB7</accession>
<dbReference type="SUPFAM" id="SSF48239">
    <property type="entry name" value="Terpenoid cyclases/Protein prenyltransferases"/>
    <property type="match status" value="1"/>
</dbReference>
<organism evidence="14 15">
    <name type="scientific">Malassezia equina</name>
    <dbReference type="NCBI Taxonomy" id="1381935"/>
    <lineage>
        <taxon>Eukaryota</taxon>
        <taxon>Fungi</taxon>
        <taxon>Dikarya</taxon>
        <taxon>Basidiomycota</taxon>
        <taxon>Ustilaginomycotina</taxon>
        <taxon>Malasseziomycetes</taxon>
        <taxon>Malasseziales</taxon>
        <taxon>Malasseziaceae</taxon>
        <taxon>Malassezia</taxon>
    </lineage>
</organism>
<sequence length="771" mass="82480">MARGSPAAQRRSGGAASPFAKLAENTAAGRRGSNPTRTPVGSPRAVPEARDPHDAFLLPRTLEDTHHRRLRQLLHDFVAEATAWEEAHTLDGIRWASQMAQVWDDLYASDTTQDSDEQRRARTVPLLLQWEEAHAHLLRMLARLEQHARRMEALVDAVRTLLIDTCAGRVGVAALQTPLWGTWTMDRFGRIMTDLSLQYSLSTVHVRALVTDLCTPRGTASAATPAVGPAPTASVAHEARSPQRAALADFVQLPFLHTSGLSSEAPTFGADADGATGVSRHFFEHVCEAEVPMTGTRVLRATPDDLYPTATSIEQARTESSIAALLTDDASTTELRRDEHVAYLRRLLAPLPAPYVTFESNRAWLIYWVAHALDLLDAPLTGSLQARAISTLLHFQAPQGGFGGGPAQLGHLMSTYAAVCALAIVGGPGPAPTAADVAAGVSVAVGRGGWDAIDRRAMYAWMLRLKQPDGSFLVHEQGEIDVRATYCVVVIATLLGLATDELLDGAASFVASCQTYEGGFSALSTPSYLVDAKGVRPTGPVALQTPQGEAHGGYAYCALASYVHLAHIGAPGVPPVHVPRLVRWATSLQGAPIEGGGFRGRTNKLVDGCYGWFCGGGLLTLLEALVGVDVACAASPGSSSSWETLPEPHELLDRHALTTYVLAVAQAPRGGLRDKPAKRPDAYHTCYNLSGLALCEHRVQPSDKALAAAEASYEALVPPAQRTARARACYVHTLAWSAPYVREARVAATHPVLNVRLSRVAPILTHMYAPS</sequence>
<evidence type="ECO:0000256" key="2">
    <source>
        <dbReference type="ARBA" id="ARBA00010497"/>
    </source>
</evidence>
<name>A0AAF0EFB7_9BASI</name>
<feature type="domain" description="Prenyltransferase alpha-alpha toroid" evidence="13">
    <location>
        <begin position="335"/>
        <end position="754"/>
    </location>
</feature>
<protein>
    <recommendedName>
        <fullName evidence="4">Protein farnesyltransferase subunit beta</fullName>
        <ecNumber evidence="3">2.5.1.58</ecNumber>
    </recommendedName>
    <alternativeName>
        <fullName evidence="10">CAAX farnesyltransferase subunit beta</fullName>
    </alternativeName>
    <alternativeName>
        <fullName evidence="11">Ras proteins prenyltransferase subunit beta</fullName>
    </alternativeName>
</protein>
<feature type="region of interest" description="Disordered" evidence="12">
    <location>
        <begin position="220"/>
        <end position="239"/>
    </location>
</feature>
<evidence type="ECO:0000256" key="5">
    <source>
        <dbReference type="ARBA" id="ARBA00022602"/>
    </source>
</evidence>
<keyword evidence="5" id="KW-0637">Prenyltransferase</keyword>
<comment type="cofactor">
    <cofactor evidence="1">
        <name>Zn(2+)</name>
        <dbReference type="ChEBI" id="CHEBI:29105"/>
    </cofactor>
</comment>
<dbReference type="Gene3D" id="1.50.10.20">
    <property type="match status" value="1"/>
</dbReference>
<evidence type="ECO:0000256" key="12">
    <source>
        <dbReference type="SAM" id="MobiDB-lite"/>
    </source>
</evidence>
<dbReference type="GO" id="GO:0004660">
    <property type="term" value="F:protein farnesyltransferase activity"/>
    <property type="evidence" value="ECO:0007669"/>
    <property type="project" value="UniProtKB-EC"/>
</dbReference>
<feature type="compositionally biased region" description="Low complexity" evidence="12">
    <location>
        <begin position="220"/>
        <end position="236"/>
    </location>
</feature>
<dbReference type="AlphaFoldDB" id="A0AAF0EFB7"/>
<dbReference type="InterPro" id="IPR026872">
    <property type="entry name" value="FTB"/>
</dbReference>
<dbReference type="PANTHER" id="PTHR11774">
    <property type="entry name" value="GERANYLGERANYL TRANSFERASE TYPE BETA SUBUNIT"/>
    <property type="match status" value="1"/>
</dbReference>
<evidence type="ECO:0000256" key="6">
    <source>
        <dbReference type="ARBA" id="ARBA00022679"/>
    </source>
</evidence>
<keyword evidence="7" id="KW-0479">Metal-binding</keyword>
<dbReference type="GO" id="GO:0046872">
    <property type="term" value="F:metal ion binding"/>
    <property type="evidence" value="ECO:0007669"/>
    <property type="project" value="UniProtKB-KW"/>
</dbReference>
<dbReference type="InterPro" id="IPR008930">
    <property type="entry name" value="Terpenoid_cyclase/PrenylTrfase"/>
</dbReference>
<proteinExistence type="inferred from homology"/>
<dbReference type="InterPro" id="IPR045089">
    <property type="entry name" value="PGGT1B-like"/>
</dbReference>
<keyword evidence="6 14" id="KW-0808">Transferase</keyword>
<dbReference type="CDD" id="cd02893">
    <property type="entry name" value="FTase"/>
    <property type="match status" value="1"/>
</dbReference>
<evidence type="ECO:0000256" key="11">
    <source>
        <dbReference type="ARBA" id="ARBA00032909"/>
    </source>
</evidence>
<dbReference type="GO" id="GO:0005965">
    <property type="term" value="C:protein farnesyltransferase complex"/>
    <property type="evidence" value="ECO:0007669"/>
    <property type="project" value="InterPro"/>
</dbReference>
<keyword evidence="15" id="KW-1185">Reference proteome</keyword>
<evidence type="ECO:0000256" key="3">
    <source>
        <dbReference type="ARBA" id="ARBA00012702"/>
    </source>
</evidence>
<dbReference type="InterPro" id="IPR001330">
    <property type="entry name" value="Prenyltrans"/>
</dbReference>
<evidence type="ECO:0000256" key="8">
    <source>
        <dbReference type="ARBA" id="ARBA00022737"/>
    </source>
</evidence>
<reference evidence="14" key="1">
    <citation type="submission" date="2023-03" db="EMBL/GenBank/DDBJ databases">
        <title>Mating type loci evolution in Malassezia.</title>
        <authorList>
            <person name="Coelho M.A."/>
        </authorList>
    </citation>
    <scope>NUCLEOTIDE SEQUENCE</scope>
    <source>
        <strain evidence="14">CBS 12830</strain>
    </source>
</reference>
<feature type="region of interest" description="Disordered" evidence="12">
    <location>
        <begin position="1"/>
        <end position="53"/>
    </location>
</feature>
<keyword evidence="9" id="KW-0862">Zinc</keyword>
<keyword evidence="8" id="KW-0677">Repeat</keyword>
<evidence type="ECO:0000259" key="13">
    <source>
        <dbReference type="Pfam" id="PF00432"/>
    </source>
</evidence>
<dbReference type="Pfam" id="PF00432">
    <property type="entry name" value="Prenyltrans"/>
    <property type="match status" value="1"/>
</dbReference>
<evidence type="ECO:0000256" key="4">
    <source>
        <dbReference type="ARBA" id="ARBA00015798"/>
    </source>
</evidence>
<evidence type="ECO:0000256" key="7">
    <source>
        <dbReference type="ARBA" id="ARBA00022723"/>
    </source>
</evidence>
<evidence type="ECO:0000313" key="14">
    <source>
        <dbReference type="EMBL" id="WFD23555.1"/>
    </source>
</evidence>
<dbReference type="PANTHER" id="PTHR11774:SF6">
    <property type="entry name" value="PROTEIN FARNESYLTRANSFERASE SUBUNIT BETA"/>
    <property type="match status" value="1"/>
</dbReference>
<dbReference type="Proteomes" id="UP001214415">
    <property type="component" value="Chromosome 4"/>
</dbReference>
<dbReference type="EC" id="2.5.1.58" evidence="3"/>
<gene>
    <name evidence="14" type="primary">RAM1</name>
    <name evidence="14" type="ORF">MEQU1_002248</name>
</gene>
<comment type="similarity">
    <text evidence="2">Belongs to the protein prenyltransferase subunit beta family.</text>
</comment>
<evidence type="ECO:0000256" key="10">
    <source>
        <dbReference type="ARBA" id="ARBA00030182"/>
    </source>
</evidence>